<evidence type="ECO:0000313" key="2">
    <source>
        <dbReference type="Proteomes" id="UP000803844"/>
    </source>
</evidence>
<dbReference type="AlphaFoldDB" id="A0A9P4Y2C0"/>
<evidence type="ECO:0000313" key="1">
    <source>
        <dbReference type="EMBL" id="KAF3765331.1"/>
    </source>
</evidence>
<reference evidence="1" key="1">
    <citation type="journal article" date="2020" name="Phytopathology">
        <title>Genome sequence of the chestnut blight fungus Cryphonectria parasitica EP155: A fundamental resource for an archetypical invasive plant pathogen.</title>
        <authorList>
            <person name="Crouch J.A."/>
            <person name="Dawe A."/>
            <person name="Aerts A."/>
            <person name="Barry K."/>
            <person name="Churchill A.C.L."/>
            <person name="Grimwood J."/>
            <person name="Hillman B."/>
            <person name="Milgroom M.G."/>
            <person name="Pangilinan J."/>
            <person name="Smith M."/>
            <person name="Salamov A."/>
            <person name="Schmutz J."/>
            <person name="Yadav J."/>
            <person name="Grigoriev I.V."/>
            <person name="Nuss D."/>
        </authorList>
    </citation>
    <scope>NUCLEOTIDE SEQUENCE</scope>
    <source>
        <strain evidence="1">EP155</strain>
    </source>
</reference>
<name>A0A9P4Y2C0_CRYP1</name>
<gene>
    <name evidence="1" type="ORF">M406DRAFT_67786</name>
</gene>
<keyword evidence="2" id="KW-1185">Reference proteome</keyword>
<accession>A0A9P4Y2C0</accession>
<sequence length="418" mass="48198">MAWSITVIQRGYETWLATSDLFNTWLSMAREITSNTTVVHAANNLATVPLALNYCKHIQLPIFLQTLARYYKNATDYMIRIKSGDGSARRVLAKLEKRMIEDCRHLTDARIKAGWPRKSCTGLNISEDEMAYFEEEWVSSQLHPDSSVTFDRGYSGREGRVWSKDEKARVLQVVEETEEWTGVNLPMHQGCSYFAHSDTLPSDWSWTRHHGKQMRPGWASTPCSLRDRINGNNNILIETRTSNFLKHNFAELGTAEGPAGPRLARLGTYYLAQVARPYATWIGSSRKGKGVGRRSDLMNESRYAQCNRTSLSQFCFQWHKYSCPRIIDMNRLLALCAWVSQLPHFDIWILDAFSHTKSQILHIHLILVNWAATARSICMSITHNRMYYFEQRFIEDWRRLTEVHIRQAEHGRAALGST</sequence>
<proteinExistence type="predicted"/>
<dbReference type="EMBL" id="MU032347">
    <property type="protein sequence ID" value="KAF3765331.1"/>
    <property type="molecule type" value="Genomic_DNA"/>
</dbReference>
<comment type="caution">
    <text evidence="1">The sequence shown here is derived from an EMBL/GenBank/DDBJ whole genome shotgun (WGS) entry which is preliminary data.</text>
</comment>
<dbReference type="RefSeq" id="XP_040776292.1">
    <property type="nucleotide sequence ID" value="XM_040925097.1"/>
</dbReference>
<dbReference type="GeneID" id="63842226"/>
<dbReference type="Proteomes" id="UP000803844">
    <property type="component" value="Unassembled WGS sequence"/>
</dbReference>
<dbReference type="OrthoDB" id="5106733at2759"/>
<protein>
    <submittedName>
        <fullName evidence="1">Uncharacterized protein</fullName>
    </submittedName>
</protein>
<organism evidence="1 2">
    <name type="scientific">Cryphonectria parasitica (strain ATCC 38755 / EP155)</name>
    <dbReference type="NCBI Taxonomy" id="660469"/>
    <lineage>
        <taxon>Eukaryota</taxon>
        <taxon>Fungi</taxon>
        <taxon>Dikarya</taxon>
        <taxon>Ascomycota</taxon>
        <taxon>Pezizomycotina</taxon>
        <taxon>Sordariomycetes</taxon>
        <taxon>Sordariomycetidae</taxon>
        <taxon>Diaporthales</taxon>
        <taxon>Cryphonectriaceae</taxon>
        <taxon>Cryphonectria-Endothia species complex</taxon>
        <taxon>Cryphonectria</taxon>
    </lineage>
</organism>